<keyword evidence="1" id="KW-0472">Membrane</keyword>
<dbReference type="EMBL" id="CP022098">
    <property type="protein sequence ID" value="ATB35221.1"/>
    <property type="molecule type" value="Genomic_DNA"/>
</dbReference>
<reference evidence="3 4" key="1">
    <citation type="submission" date="2017-06" db="EMBL/GenBank/DDBJ databases">
        <title>Sequencing and comparative analysis of myxobacterial genomes.</title>
        <authorList>
            <person name="Rupp O."/>
            <person name="Goesmann A."/>
            <person name="Sogaard-Andersen L."/>
        </authorList>
    </citation>
    <scope>NUCLEOTIDE SEQUENCE [LARGE SCALE GENOMIC DNA]</scope>
    <source>
        <strain evidence="3 4">DSM 52655</strain>
    </source>
</reference>
<dbReference type="InterPro" id="IPR012495">
    <property type="entry name" value="TadE-like_dom"/>
</dbReference>
<dbReference type="AlphaFoldDB" id="A0A250IVN4"/>
<dbReference type="Pfam" id="PF07811">
    <property type="entry name" value="TadE"/>
    <property type="match status" value="1"/>
</dbReference>
<feature type="transmembrane region" description="Helical" evidence="1">
    <location>
        <begin position="20"/>
        <end position="40"/>
    </location>
</feature>
<evidence type="ECO:0000256" key="1">
    <source>
        <dbReference type="SAM" id="Phobius"/>
    </source>
</evidence>
<keyword evidence="1" id="KW-1133">Transmembrane helix</keyword>
<sequence>MTPRVPPNRGQSGQASVEAALSLPLVVFLMLGTLQLFLMLQGRIMAEYAAFRAVRSGSVKHGDCTAMTHAAVLALMPSYHSFMAGGGSPAQKLGQAFGRYKDNVYRTSARGNPVEGALVWILRDSPVAASVPNEDQNFDQADGANRRMEIRLVYWYPLKIPFADWVISRMTLARWGLQDYTAQDPLSPTRRANWTAENPTSLEGAIRDELRRRISIGFYSMPIHASASLRMMTPVRRLHFQTQNCAPAPEVL</sequence>
<organism evidence="3 4">
    <name type="scientific">Cystobacter fuscus</name>
    <dbReference type="NCBI Taxonomy" id="43"/>
    <lineage>
        <taxon>Bacteria</taxon>
        <taxon>Pseudomonadati</taxon>
        <taxon>Myxococcota</taxon>
        <taxon>Myxococcia</taxon>
        <taxon>Myxococcales</taxon>
        <taxon>Cystobacterineae</taxon>
        <taxon>Archangiaceae</taxon>
        <taxon>Cystobacter</taxon>
    </lineage>
</organism>
<dbReference type="KEGG" id="cfus:CYFUS_000633"/>
<keyword evidence="1" id="KW-0812">Transmembrane</keyword>
<gene>
    <name evidence="3" type="ORF">CYFUS_000633</name>
</gene>
<evidence type="ECO:0000259" key="2">
    <source>
        <dbReference type="Pfam" id="PF07811"/>
    </source>
</evidence>
<dbReference type="RefSeq" id="WP_095983876.1">
    <property type="nucleotide sequence ID" value="NZ_CP022098.1"/>
</dbReference>
<feature type="domain" description="TadE-like" evidence="2">
    <location>
        <begin position="13"/>
        <end position="55"/>
    </location>
</feature>
<protein>
    <recommendedName>
        <fullName evidence="2">TadE-like domain-containing protein</fullName>
    </recommendedName>
</protein>
<accession>A0A250IVN4</accession>
<evidence type="ECO:0000313" key="3">
    <source>
        <dbReference type="EMBL" id="ATB35221.1"/>
    </source>
</evidence>
<proteinExistence type="predicted"/>
<evidence type="ECO:0000313" key="4">
    <source>
        <dbReference type="Proteomes" id="UP000217257"/>
    </source>
</evidence>
<dbReference type="Proteomes" id="UP000217257">
    <property type="component" value="Chromosome"/>
</dbReference>
<name>A0A250IVN4_9BACT</name>